<dbReference type="RefSeq" id="WP_345205157.1">
    <property type="nucleotide sequence ID" value="NZ_BAABHX010000004.1"/>
</dbReference>
<protein>
    <submittedName>
        <fullName evidence="1">Uncharacterized protein</fullName>
    </submittedName>
</protein>
<name>A0ABP9MJY3_9FLAO</name>
<evidence type="ECO:0000313" key="1">
    <source>
        <dbReference type="EMBL" id="GAA5095297.1"/>
    </source>
</evidence>
<proteinExistence type="predicted"/>
<gene>
    <name evidence="1" type="ORF">GCM10023210_27840</name>
</gene>
<sequence length="91" mass="10749">MDNTNKYLYLKYDGENVYEIVHKIMTKYKTPLFAITKIREIFPYISLMEAKEIVIIATSEHKSLYDYQGSLLPDLEELNKLINEAENKNKD</sequence>
<evidence type="ECO:0000313" key="2">
    <source>
        <dbReference type="Proteomes" id="UP001500353"/>
    </source>
</evidence>
<dbReference type="Proteomes" id="UP001500353">
    <property type="component" value="Unassembled WGS sequence"/>
</dbReference>
<dbReference type="EMBL" id="BAABHX010000004">
    <property type="protein sequence ID" value="GAA5095297.1"/>
    <property type="molecule type" value="Genomic_DNA"/>
</dbReference>
<keyword evidence="2" id="KW-1185">Reference proteome</keyword>
<accession>A0ABP9MJY3</accession>
<comment type="caution">
    <text evidence="1">The sequence shown here is derived from an EMBL/GenBank/DDBJ whole genome shotgun (WGS) entry which is preliminary data.</text>
</comment>
<organism evidence="1 2">
    <name type="scientific">Chryseobacterium ginsengisoli</name>
    <dbReference type="NCBI Taxonomy" id="363853"/>
    <lineage>
        <taxon>Bacteria</taxon>
        <taxon>Pseudomonadati</taxon>
        <taxon>Bacteroidota</taxon>
        <taxon>Flavobacteriia</taxon>
        <taxon>Flavobacteriales</taxon>
        <taxon>Weeksellaceae</taxon>
        <taxon>Chryseobacterium group</taxon>
        <taxon>Chryseobacterium</taxon>
    </lineage>
</organism>
<reference evidence="2" key="1">
    <citation type="journal article" date="2019" name="Int. J. Syst. Evol. Microbiol.">
        <title>The Global Catalogue of Microorganisms (GCM) 10K type strain sequencing project: providing services to taxonomists for standard genome sequencing and annotation.</title>
        <authorList>
            <consortium name="The Broad Institute Genomics Platform"/>
            <consortium name="The Broad Institute Genome Sequencing Center for Infectious Disease"/>
            <person name="Wu L."/>
            <person name="Ma J."/>
        </authorList>
    </citation>
    <scope>NUCLEOTIDE SEQUENCE [LARGE SCALE GENOMIC DNA]</scope>
    <source>
        <strain evidence="2">JCM 18019</strain>
    </source>
</reference>